<evidence type="ECO:0000259" key="3">
    <source>
        <dbReference type="PROSITE" id="PS50110"/>
    </source>
</evidence>
<dbReference type="Pfam" id="PF00072">
    <property type="entry name" value="Response_reg"/>
    <property type="match status" value="1"/>
</dbReference>
<dbReference type="eggNOG" id="COG0784">
    <property type="taxonomic scope" value="Bacteria"/>
</dbReference>
<protein>
    <submittedName>
        <fullName evidence="4">Response receiver</fullName>
    </submittedName>
</protein>
<dbReference type="InterPro" id="IPR001789">
    <property type="entry name" value="Sig_transdc_resp-reg_receiver"/>
</dbReference>
<accession>B9M2N7</accession>
<proteinExistence type="predicted"/>
<dbReference type="PANTHER" id="PTHR44591">
    <property type="entry name" value="STRESS RESPONSE REGULATOR PROTEIN 1"/>
    <property type="match status" value="1"/>
</dbReference>
<evidence type="ECO:0000256" key="2">
    <source>
        <dbReference type="PROSITE-ProRule" id="PRU00169"/>
    </source>
</evidence>
<sequence>MPKTALVVDDAAVVRQLCALTLRRIGYTVIEGINGKDALAKTEGINLDIVITDLNMPEMDGIELVKQLRQRKESKFVPILVLSTVSQEAKVNEGKAAGASGWIFKPFDANKLLETVRKFQ</sequence>
<dbReference type="GO" id="GO:0000160">
    <property type="term" value="P:phosphorelay signal transduction system"/>
    <property type="evidence" value="ECO:0007669"/>
    <property type="project" value="InterPro"/>
</dbReference>
<name>B9M2N7_GEODF</name>
<dbReference type="OrthoDB" id="9786548at2"/>
<evidence type="ECO:0000256" key="1">
    <source>
        <dbReference type="ARBA" id="ARBA00022553"/>
    </source>
</evidence>
<dbReference type="InterPro" id="IPR011006">
    <property type="entry name" value="CheY-like_superfamily"/>
</dbReference>
<dbReference type="PROSITE" id="PS50110">
    <property type="entry name" value="RESPONSE_REGULATORY"/>
    <property type="match status" value="1"/>
</dbReference>
<evidence type="ECO:0000313" key="5">
    <source>
        <dbReference type="Proteomes" id="UP000007721"/>
    </source>
</evidence>
<dbReference type="RefSeq" id="WP_012646145.1">
    <property type="nucleotide sequence ID" value="NC_011979.1"/>
</dbReference>
<dbReference type="EMBL" id="CP001390">
    <property type="protein sequence ID" value="ACM19416.1"/>
    <property type="molecule type" value="Genomic_DNA"/>
</dbReference>
<dbReference type="Proteomes" id="UP000007721">
    <property type="component" value="Chromosome"/>
</dbReference>
<dbReference type="PANTHER" id="PTHR44591:SF25">
    <property type="entry name" value="CHEMOTAXIS TWO-COMPONENT RESPONSE REGULATOR"/>
    <property type="match status" value="1"/>
</dbReference>
<dbReference type="InterPro" id="IPR050595">
    <property type="entry name" value="Bact_response_regulator"/>
</dbReference>
<dbReference type="SUPFAM" id="SSF52172">
    <property type="entry name" value="CheY-like"/>
    <property type="match status" value="1"/>
</dbReference>
<organism evidence="4 5">
    <name type="scientific">Geotalea daltonii (strain DSM 22248 / JCM 15807 / FRC-32)</name>
    <name type="common">Geobacter daltonii</name>
    <dbReference type="NCBI Taxonomy" id="316067"/>
    <lineage>
        <taxon>Bacteria</taxon>
        <taxon>Pseudomonadati</taxon>
        <taxon>Thermodesulfobacteriota</taxon>
        <taxon>Desulfuromonadia</taxon>
        <taxon>Geobacterales</taxon>
        <taxon>Geobacteraceae</taxon>
        <taxon>Geotalea</taxon>
    </lineage>
</organism>
<feature type="modified residue" description="4-aspartylphosphate" evidence="2">
    <location>
        <position position="53"/>
    </location>
</feature>
<dbReference type="SMART" id="SM00448">
    <property type="entry name" value="REC"/>
    <property type="match status" value="1"/>
</dbReference>
<dbReference type="AlphaFoldDB" id="B9M2N7"/>
<keyword evidence="1 2" id="KW-0597">Phosphoprotein</keyword>
<dbReference type="STRING" id="316067.Geob_1056"/>
<reference evidence="4 5" key="1">
    <citation type="submission" date="2009-01" db="EMBL/GenBank/DDBJ databases">
        <title>Complete sequence of Geobacter sp. FRC-32.</title>
        <authorList>
            <consortium name="US DOE Joint Genome Institute"/>
            <person name="Lucas S."/>
            <person name="Copeland A."/>
            <person name="Lapidus A."/>
            <person name="Glavina del Rio T."/>
            <person name="Dalin E."/>
            <person name="Tice H."/>
            <person name="Bruce D."/>
            <person name="Goodwin L."/>
            <person name="Pitluck S."/>
            <person name="Saunders E."/>
            <person name="Brettin T."/>
            <person name="Detter J.C."/>
            <person name="Han C."/>
            <person name="Larimer F."/>
            <person name="Land M."/>
            <person name="Hauser L."/>
            <person name="Kyrpides N."/>
            <person name="Ovchinnikova G."/>
            <person name="Kostka J."/>
            <person name="Richardson P."/>
        </authorList>
    </citation>
    <scope>NUCLEOTIDE SEQUENCE [LARGE SCALE GENOMIC DNA]</scope>
    <source>
        <strain evidence="5">DSM 22248 / JCM 15807 / FRC-32</strain>
    </source>
</reference>
<dbReference type="HOGENOM" id="CLU_000445_69_17_7"/>
<dbReference type="Gene3D" id="3.40.50.2300">
    <property type="match status" value="1"/>
</dbReference>
<keyword evidence="5" id="KW-1185">Reference proteome</keyword>
<gene>
    <name evidence="4" type="ordered locus">Geob_1056</name>
</gene>
<dbReference type="KEGG" id="geo:Geob_1056"/>
<feature type="domain" description="Response regulatory" evidence="3">
    <location>
        <begin position="4"/>
        <end position="120"/>
    </location>
</feature>
<evidence type="ECO:0000313" key="4">
    <source>
        <dbReference type="EMBL" id="ACM19416.1"/>
    </source>
</evidence>